<dbReference type="Pfam" id="PF15684">
    <property type="entry name" value="AROS"/>
    <property type="match status" value="1"/>
</dbReference>
<dbReference type="EMBL" id="JAQQBS010000002">
    <property type="protein sequence ID" value="KAK0171574.1"/>
    <property type="molecule type" value="Genomic_DNA"/>
</dbReference>
<gene>
    <name evidence="1" type="ORF">PV328_005014</name>
</gene>
<organism evidence="1 2">
    <name type="scientific">Microctonus aethiopoides</name>
    <dbReference type="NCBI Taxonomy" id="144406"/>
    <lineage>
        <taxon>Eukaryota</taxon>
        <taxon>Metazoa</taxon>
        <taxon>Ecdysozoa</taxon>
        <taxon>Arthropoda</taxon>
        <taxon>Hexapoda</taxon>
        <taxon>Insecta</taxon>
        <taxon>Pterygota</taxon>
        <taxon>Neoptera</taxon>
        <taxon>Endopterygota</taxon>
        <taxon>Hymenoptera</taxon>
        <taxon>Apocrita</taxon>
        <taxon>Ichneumonoidea</taxon>
        <taxon>Braconidae</taxon>
        <taxon>Euphorinae</taxon>
        <taxon>Microctonus</taxon>
    </lineage>
</organism>
<dbReference type="Proteomes" id="UP001168990">
    <property type="component" value="Unassembled WGS sequence"/>
</dbReference>
<keyword evidence="2" id="KW-1185">Reference proteome</keyword>
<proteinExistence type="predicted"/>
<comment type="caution">
    <text evidence="1">The sequence shown here is derived from an EMBL/GenBank/DDBJ whole genome shotgun (WGS) entry which is preliminary data.</text>
</comment>
<sequence length="140" mass="16393">MSISLNRMSLELVDLETDVKHEKKKKNRSKNVLHSVSNNTRIVKNKKRELPIVCREFHSKISKQTDMKKGLTQKKNLTETNVQRLLLLSSNHIDSNTADKLFDRAVKRLPASLNKEREEEEKTAFTEEDFQNFAKEYFNS</sequence>
<dbReference type="PRINTS" id="PR02029">
    <property type="entry name" value="ACTREGSIRT1"/>
</dbReference>
<reference evidence="1" key="1">
    <citation type="journal article" date="2023" name="bioRxiv">
        <title>Scaffold-level genome assemblies of two parasitoid biocontrol wasps reveal the parthenogenesis mechanism and an associated novel virus.</title>
        <authorList>
            <person name="Inwood S."/>
            <person name="Skelly J."/>
            <person name="Guhlin J."/>
            <person name="Harrop T."/>
            <person name="Goldson S."/>
            <person name="Dearden P."/>
        </authorList>
    </citation>
    <scope>NUCLEOTIDE SEQUENCE</scope>
    <source>
        <strain evidence="1">Irish</strain>
        <tissue evidence="1">Whole body</tissue>
    </source>
</reference>
<reference evidence="1" key="2">
    <citation type="submission" date="2023-03" db="EMBL/GenBank/DDBJ databases">
        <authorList>
            <person name="Inwood S.N."/>
            <person name="Skelly J.G."/>
            <person name="Guhlin J."/>
            <person name="Harrop T.W.R."/>
            <person name="Goldson S.G."/>
            <person name="Dearden P.K."/>
        </authorList>
    </citation>
    <scope>NUCLEOTIDE SEQUENCE</scope>
    <source>
        <strain evidence="1">Irish</strain>
        <tissue evidence="1">Whole body</tissue>
    </source>
</reference>
<name>A0AA39FLM5_9HYME</name>
<dbReference type="AlphaFoldDB" id="A0AA39FLM5"/>
<evidence type="ECO:0000313" key="1">
    <source>
        <dbReference type="EMBL" id="KAK0171574.1"/>
    </source>
</evidence>
<dbReference type="InterPro" id="IPR023262">
    <property type="entry name" value="AROS"/>
</dbReference>
<evidence type="ECO:0008006" key="3">
    <source>
        <dbReference type="Google" id="ProtNLM"/>
    </source>
</evidence>
<accession>A0AA39FLM5</accession>
<protein>
    <recommendedName>
        <fullName evidence="3">40S ribosomal protein S19-binding protein 1</fullName>
    </recommendedName>
</protein>
<evidence type="ECO:0000313" key="2">
    <source>
        <dbReference type="Proteomes" id="UP001168990"/>
    </source>
</evidence>